<dbReference type="EMBL" id="PJNI01000001">
    <property type="protein sequence ID" value="PKR81876.1"/>
    <property type="molecule type" value="Genomic_DNA"/>
</dbReference>
<evidence type="ECO:0000259" key="2">
    <source>
        <dbReference type="PROSITE" id="PS51724"/>
    </source>
</evidence>
<dbReference type="InterPro" id="IPR040495">
    <property type="entry name" value="HU-CCDC81_bac_1"/>
</dbReference>
<proteinExistence type="predicted"/>
<dbReference type="InterPro" id="IPR007730">
    <property type="entry name" value="SPOR-like_dom"/>
</dbReference>
<organism evidence="3 4">
    <name type="scientific">Brumimicrobium salinarum</name>
    <dbReference type="NCBI Taxonomy" id="2058658"/>
    <lineage>
        <taxon>Bacteria</taxon>
        <taxon>Pseudomonadati</taxon>
        <taxon>Bacteroidota</taxon>
        <taxon>Flavobacteriia</taxon>
        <taxon>Flavobacteriales</taxon>
        <taxon>Crocinitomicaceae</taxon>
        <taxon>Brumimicrobium</taxon>
    </lineage>
</organism>
<dbReference type="Pfam" id="PF18175">
    <property type="entry name" value="HU-CCDC81_bac_2"/>
    <property type="match status" value="1"/>
</dbReference>
<dbReference type="OrthoDB" id="653949at2"/>
<comment type="caution">
    <text evidence="3">The sequence shown here is derived from an EMBL/GenBank/DDBJ whole genome shotgun (WGS) entry which is preliminary data.</text>
</comment>
<dbReference type="Pfam" id="PF05036">
    <property type="entry name" value="SPOR"/>
    <property type="match status" value="1"/>
</dbReference>
<gene>
    <name evidence="3" type="ORF">CW751_00630</name>
</gene>
<protein>
    <recommendedName>
        <fullName evidence="2">SPOR domain-containing protein</fullName>
    </recommendedName>
</protein>
<feature type="domain" description="SPOR" evidence="2">
    <location>
        <begin position="329"/>
        <end position="404"/>
    </location>
</feature>
<dbReference type="AlphaFoldDB" id="A0A2I0R5M2"/>
<evidence type="ECO:0000313" key="3">
    <source>
        <dbReference type="EMBL" id="PKR81876.1"/>
    </source>
</evidence>
<name>A0A2I0R5M2_9FLAO</name>
<dbReference type="SUPFAM" id="SSF110997">
    <property type="entry name" value="Sporulation related repeat"/>
    <property type="match status" value="1"/>
</dbReference>
<dbReference type="InterPro" id="IPR041268">
    <property type="entry name" value="HU-CCDC81_bac_2"/>
</dbReference>
<evidence type="ECO:0000256" key="1">
    <source>
        <dbReference type="SAM" id="MobiDB-lite"/>
    </source>
</evidence>
<dbReference type="PROSITE" id="PS51724">
    <property type="entry name" value="SPOR"/>
    <property type="match status" value="1"/>
</dbReference>
<dbReference type="GO" id="GO:0042834">
    <property type="term" value="F:peptidoglycan binding"/>
    <property type="evidence" value="ECO:0007669"/>
    <property type="project" value="InterPro"/>
</dbReference>
<evidence type="ECO:0000313" key="4">
    <source>
        <dbReference type="Proteomes" id="UP000236654"/>
    </source>
</evidence>
<dbReference type="Pfam" id="PF18174">
    <property type="entry name" value="HU-CCDC81_bac_1"/>
    <property type="match status" value="1"/>
</dbReference>
<keyword evidence="4" id="KW-1185">Reference proteome</keyword>
<dbReference type="Proteomes" id="UP000236654">
    <property type="component" value="Unassembled WGS sequence"/>
</dbReference>
<dbReference type="InterPro" id="IPR036680">
    <property type="entry name" value="SPOR-like_sf"/>
</dbReference>
<reference evidence="3 4" key="1">
    <citation type="submission" date="2017-12" db="EMBL/GenBank/DDBJ databases">
        <title>The draft genome sequence of Brumimicrobium saltpan LHR20.</title>
        <authorList>
            <person name="Do Z.-J."/>
            <person name="Luo H.-R."/>
        </authorList>
    </citation>
    <scope>NUCLEOTIDE SEQUENCE [LARGE SCALE GENOMIC DNA]</scope>
    <source>
        <strain evidence="3 4">LHR20</strain>
    </source>
</reference>
<feature type="region of interest" description="Disordered" evidence="1">
    <location>
        <begin position="155"/>
        <end position="187"/>
    </location>
</feature>
<sequence>MTHLDTILGTLLLRNNCVVIPSLGGFIANSVSAHVDIEKGLVTPPKKAINFNKNLTNNDGLLVHHLANSQSISYDEANKIIGVEVQKVKEHLNAGKRVSFNNVGFLYINNAGKIAFEQDRFFNLLLSSYGMGMVQFVAEETENDADKKVVESVETVPATEEAPTREVQKPVTKTVSPLPKAEKTESKGVAPIPAGKEVVHPSSNGITTRKIISKVIKYTAVAALVPVLFYSYWIPMKTDVLQSGVVYTTDFNPFETSAEERYIPEVNPTPLGIDSIQTQDSFQTITENLSSSTPVFSFPIDDDFYINVRRKKADAKDVEKVKSNRKESTLKRNQFHAIVGCFSNPTNANEIIESLKAQGFDAYEVDVKGGLHRVSAGDASSSSQMQELRNRLMEKDFSSWVLKK</sequence>
<dbReference type="Gene3D" id="3.30.70.1070">
    <property type="entry name" value="Sporulation related repeat"/>
    <property type="match status" value="1"/>
</dbReference>
<accession>A0A2I0R5M2</accession>